<comment type="similarity">
    <text evidence="5">Belongs to the nitroreductase family. HadB/RutE subfamily.</text>
</comment>
<dbReference type="Gene3D" id="3.40.109.10">
    <property type="entry name" value="NADH Oxidase"/>
    <property type="match status" value="1"/>
</dbReference>
<dbReference type="EMBL" id="LBNE01000002">
    <property type="protein sequence ID" value="KKO72684.1"/>
    <property type="molecule type" value="Genomic_DNA"/>
</dbReference>
<protein>
    <recommendedName>
        <fullName evidence="5">Putative NADH dehydrogenase/NAD(P)H nitroreductase AAV32_06710</fullName>
        <ecNumber evidence="5">1.-.-.-</ecNumber>
    </recommendedName>
</protein>
<dbReference type="Proteomes" id="UP000078084">
    <property type="component" value="Unassembled WGS sequence"/>
</dbReference>
<comment type="cofactor">
    <cofactor evidence="5">
        <name>FMN</name>
        <dbReference type="ChEBI" id="CHEBI:58210"/>
    </cofactor>
</comment>
<dbReference type="CDD" id="cd02148">
    <property type="entry name" value="RutE-like"/>
    <property type="match status" value="1"/>
</dbReference>
<evidence type="ECO:0000313" key="8">
    <source>
        <dbReference type="EMBL" id="RZS69906.1"/>
    </source>
</evidence>
<dbReference type="GO" id="GO:0016491">
    <property type="term" value="F:oxidoreductase activity"/>
    <property type="evidence" value="ECO:0007669"/>
    <property type="project" value="UniProtKB-UniRule"/>
</dbReference>
<reference evidence="7 9" key="1">
    <citation type="submission" date="2015-04" db="EMBL/GenBank/DDBJ databases">
        <title>Genome sequence of Kerstersia gyiorum CG1.</title>
        <authorList>
            <person name="Greninger A.L."/>
            <person name="Kozyreva V."/>
            <person name="Chaturvedi V."/>
        </authorList>
    </citation>
    <scope>NUCLEOTIDE SEQUENCE [LARGE SCALE GENOMIC DNA]</scope>
    <source>
        <strain evidence="7 9">CG1</strain>
    </source>
</reference>
<keyword evidence="5" id="KW-0520">NAD</keyword>
<evidence type="ECO:0000313" key="7">
    <source>
        <dbReference type="EMBL" id="KKO72684.1"/>
    </source>
</evidence>
<evidence type="ECO:0000256" key="4">
    <source>
        <dbReference type="ARBA" id="ARBA00023002"/>
    </source>
</evidence>
<dbReference type="EMBL" id="SGWZ01000002">
    <property type="protein sequence ID" value="RZS69906.1"/>
    <property type="molecule type" value="Genomic_DNA"/>
</dbReference>
<dbReference type="InterPro" id="IPR000415">
    <property type="entry name" value="Nitroreductase-like"/>
</dbReference>
<dbReference type="Proteomes" id="UP000292039">
    <property type="component" value="Unassembled WGS sequence"/>
</dbReference>
<reference evidence="8 10" key="2">
    <citation type="submission" date="2019-02" db="EMBL/GenBank/DDBJ databases">
        <title>Genomic Encyclopedia of Type Strains, Phase IV (KMG-IV): sequencing the most valuable type-strain genomes for metagenomic binning, comparative biology and taxonomic classification.</title>
        <authorList>
            <person name="Goeker M."/>
        </authorList>
    </citation>
    <scope>NUCLEOTIDE SEQUENCE [LARGE SCALE GENOMIC DNA]</scope>
    <source>
        <strain evidence="8 10">DSM 16618</strain>
    </source>
</reference>
<dbReference type="NCBIfam" id="NF003768">
    <property type="entry name" value="PRK05365.1"/>
    <property type="match status" value="1"/>
</dbReference>
<dbReference type="SUPFAM" id="SSF55469">
    <property type="entry name" value="FMN-dependent nitroreductase-like"/>
    <property type="match status" value="1"/>
</dbReference>
<dbReference type="HAMAP" id="MF_01204">
    <property type="entry name" value="Oxidoreductase_RutE_HadB"/>
    <property type="match status" value="1"/>
</dbReference>
<dbReference type="PATRIC" id="fig|206506.3.peg.1437"/>
<gene>
    <name evidence="7" type="ORF">AAV32_06710</name>
    <name evidence="8" type="ORF">EV679_1292</name>
</gene>
<evidence type="ECO:0000313" key="10">
    <source>
        <dbReference type="Proteomes" id="UP000292039"/>
    </source>
</evidence>
<dbReference type="RefSeq" id="WP_068369168.1">
    <property type="nucleotide sequence ID" value="NZ_CBCSEB010000012.1"/>
</dbReference>
<evidence type="ECO:0000313" key="9">
    <source>
        <dbReference type="Proteomes" id="UP000078084"/>
    </source>
</evidence>
<dbReference type="InterPro" id="IPR023936">
    <property type="entry name" value="RutE-like"/>
</dbReference>
<keyword evidence="1 5" id="KW-0285">Flavoprotein</keyword>
<keyword evidence="4 5" id="KW-0560">Oxidoreductase</keyword>
<comment type="caution">
    <text evidence="7">The sequence shown here is derived from an EMBL/GenBank/DDBJ whole genome shotgun (WGS) entry which is preliminary data.</text>
</comment>
<dbReference type="Pfam" id="PF00881">
    <property type="entry name" value="Nitroreductase"/>
    <property type="match status" value="1"/>
</dbReference>
<proteinExistence type="inferred from homology"/>
<evidence type="ECO:0000256" key="5">
    <source>
        <dbReference type="HAMAP-Rule" id="MF_01204"/>
    </source>
</evidence>
<organism evidence="7 9">
    <name type="scientific">Kerstersia gyiorum</name>
    <dbReference type="NCBI Taxonomy" id="206506"/>
    <lineage>
        <taxon>Bacteria</taxon>
        <taxon>Pseudomonadati</taxon>
        <taxon>Pseudomonadota</taxon>
        <taxon>Betaproteobacteria</taxon>
        <taxon>Burkholderiales</taxon>
        <taxon>Alcaligenaceae</taxon>
        <taxon>Kerstersia</taxon>
    </lineage>
</organism>
<dbReference type="STRING" id="206506.AAV32_06710"/>
<accession>A0A171KUW7</accession>
<dbReference type="PANTHER" id="PTHR43543">
    <property type="entry name" value="MALONIC SEMIALDEHYDE REDUCTASE RUTE-RELATED"/>
    <property type="match status" value="1"/>
</dbReference>
<evidence type="ECO:0000256" key="1">
    <source>
        <dbReference type="ARBA" id="ARBA00022630"/>
    </source>
</evidence>
<dbReference type="InterPro" id="IPR050461">
    <property type="entry name" value="Nitroreductase_HadB/RutE"/>
</dbReference>
<dbReference type="EC" id="1.-.-.-" evidence="5"/>
<dbReference type="AlphaFoldDB" id="A0A171KUW7"/>
<keyword evidence="9" id="KW-1185">Reference proteome</keyword>
<evidence type="ECO:0000256" key="3">
    <source>
        <dbReference type="ARBA" id="ARBA00022857"/>
    </source>
</evidence>
<sequence length="196" mass="21200">MSTPLPQDAIAQLFTDAHSIHQFTSQPVTDDTLHQLYELLKWGPTAFNAQPGRYVFVRSQEAKQRLAPALAAGNLDKTLAAPVTVIIAQDSAFHEQLPTQFPGYDARSLFINNPGLLDPTAFRNSSLQGAYLIIAARALGLSVGAMSGFDAAKLDAEFFPDGKWKSNFLVNLGYAAPGAGFPRGPRLPFDEAARIL</sequence>
<keyword evidence="3 5" id="KW-0521">NADP</keyword>
<feature type="domain" description="Nitroreductase" evidence="6">
    <location>
        <begin position="18"/>
        <end position="174"/>
    </location>
</feature>
<dbReference type="GeneID" id="99725933"/>
<dbReference type="PANTHER" id="PTHR43543:SF1">
    <property type="entry name" value="MALONIC SEMIALDEHYDE REDUCTASE RUTE-RELATED"/>
    <property type="match status" value="1"/>
</dbReference>
<keyword evidence="2 5" id="KW-0288">FMN</keyword>
<dbReference type="InterPro" id="IPR029479">
    <property type="entry name" value="Nitroreductase"/>
</dbReference>
<evidence type="ECO:0000256" key="2">
    <source>
        <dbReference type="ARBA" id="ARBA00022643"/>
    </source>
</evidence>
<evidence type="ECO:0000259" key="6">
    <source>
        <dbReference type="Pfam" id="PF00881"/>
    </source>
</evidence>
<name>A0A171KUW7_9BURK</name>